<accession>D1P8J0</accession>
<dbReference type="Proteomes" id="UP000005512">
    <property type="component" value="Unassembled WGS sequence"/>
</dbReference>
<name>D1P8J0_9GAMM</name>
<feature type="non-terminal residue" evidence="2">
    <location>
        <position position="1"/>
    </location>
</feature>
<organism evidence="2 3">
    <name type="scientific">Providencia rustigianii DSM 4541</name>
    <dbReference type="NCBI Taxonomy" id="500637"/>
    <lineage>
        <taxon>Bacteria</taxon>
        <taxon>Pseudomonadati</taxon>
        <taxon>Pseudomonadota</taxon>
        <taxon>Gammaproteobacteria</taxon>
        <taxon>Enterobacterales</taxon>
        <taxon>Morganellaceae</taxon>
        <taxon>Providencia</taxon>
    </lineage>
</organism>
<gene>
    <name evidence="2" type="ORF">PROVRUST_08571</name>
</gene>
<evidence type="ECO:0000256" key="1">
    <source>
        <dbReference type="SAM" id="MobiDB-lite"/>
    </source>
</evidence>
<evidence type="ECO:0000313" key="2">
    <source>
        <dbReference type="EMBL" id="EFB70295.1"/>
    </source>
</evidence>
<dbReference type="AlphaFoldDB" id="D1P8J0"/>
<comment type="caution">
    <text evidence="2">The sequence shown here is derived from an EMBL/GenBank/DDBJ whole genome shotgun (WGS) entry which is preliminary data.</text>
</comment>
<dbReference type="EMBL" id="ABXV02000162">
    <property type="protein sequence ID" value="EFB70295.1"/>
    <property type="molecule type" value="Genomic_DNA"/>
</dbReference>
<dbReference type="SUPFAM" id="SSF49373">
    <property type="entry name" value="Invasin/intimin cell-adhesion fragments"/>
    <property type="match status" value="1"/>
</dbReference>
<dbReference type="InterPro" id="IPR008964">
    <property type="entry name" value="Invasin/intimin_cell_adhesion"/>
</dbReference>
<evidence type="ECO:0008006" key="4">
    <source>
        <dbReference type="Google" id="ProtNLM"/>
    </source>
</evidence>
<dbReference type="RefSeq" id="WP_006816544.1">
    <property type="nucleotide sequence ID" value="NZ_GG703851.1"/>
</dbReference>
<dbReference type="HOGENOM" id="CLU_2660441_0_0_6"/>
<feature type="region of interest" description="Disordered" evidence="1">
    <location>
        <begin position="32"/>
        <end position="62"/>
    </location>
</feature>
<protein>
    <recommendedName>
        <fullName evidence="4">BIG2 domain-containing protein</fullName>
    </recommendedName>
</protein>
<dbReference type="Gene3D" id="2.60.40.1080">
    <property type="match status" value="1"/>
</dbReference>
<sequence length="77" mass="7455">SNGKVTGIKEGQAAITATTADGAIATCTVTVTNKSGTSGGNTTPTNPTDNTGGTSTGTDETSTIVNIAHAKGDNTNN</sequence>
<proteinExistence type="predicted"/>
<feature type="non-terminal residue" evidence="2">
    <location>
        <position position="77"/>
    </location>
</feature>
<evidence type="ECO:0000313" key="3">
    <source>
        <dbReference type="Proteomes" id="UP000005512"/>
    </source>
</evidence>
<keyword evidence="3" id="KW-1185">Reference proteome</keyword>
<reference evidence="2" key="1">
    <citation type="submission" date="2009-12" db="EMBL/GenBank/DDBJ databases">
        <authorList>
            <person name="Weinstock G."/>
            <person name="Sodergren E."/>
            <person name="Clifton S."/>
            <person name="Fulton L."/>
            <person name="Fulton B."/>
            <person name="Courtney L."/>
            <person name="Fronick C."/>
            <person name="Harrison M."/>
            <person name="Strong C."/>
            <person name="Farmer C."/>
            <person name="Delahaunty K."/>
            <person name="Markovic C."/>
            <person name="Hall O."/>
            <person name="Minx P."/>
            <person name="Tomlinson C."/>
            <person name="Mitreva M."/>
            <person name="Nelson J."/>
            <person name="Hou S."/>
            <person name="Wollam A."/>
            <person name="Pepin K.H."/>
            <person name="Johnson M."/>
            <person name="Bhonagiri V."/>
            <person name="Nash W.E."/>
            <person name="Warren W."/>
            <person name="Chinwalla A."/>
            <person name="Mardis E.R."/>
            <person name="Wilson R.K."/>
        </authorList>
    </citation>
    <scope>NUCLEOTIDE SEQUENCE [LARGE SCALE GENOMIC DNA]</scope>
    <source>
        <strain evidence="2">DSM 4541</strain>
    </source>
</reference>